<dbReference type="Pfam" id="PF24068">
    <property type="entry name" value="TPD1_C"/>
    <property type="match status" value="1"/>
</dbReference>
<dbReference type="Proteomes" id="UP001567538">
    <property type="component" value="Unassembled WGS sequence"/>
</dbReference>
<evidence type="ECO:0000256" key="2">
    <source>
        <dbReference type="SAM" id="SignalP"/>
    </source>
</evidence>
<dbReference type="AlphaFoldDB" id="A0ABD1H732"/>
<proteinExistence type="predicted"/>
<feature type="signal peptide" evidence="2">
    <location>
        <begin position="1"/>
        <end position="19"/>
    </location>
</feature>
<protein>
    <submittedName>
        <fullName evidence="3">TPD1 protein 1-like</fullName>
    </submittedName>
</protein>
<keyword evidence="4" id="KW-1185">Reference proteome</keyword>
<accession>A0ABD1H732</accession>
<reference evidence="3 4" key="1">
    <citation type="submission" date="2024-06" db="EMBL/GenBank/DDBJ databases">
        <title>A chromosome level genome sequence of Diviner's sage (Salvia divinorum).</title>
        <authorList>
            <person name="Ford S.A."/>
            <person name="Ro D.-K."/>
            <person name="Ness R.W."/>
            <person name="Phillips M.A."/>
        </authorList>
    </citation>
    <scope>NUCLEOTIDE SEQUENCE [LARGE SCALE GENOMIC DNA]</scope>
    <source>
        <strain evidence="3">SAF-2024a</strain>
        <tissue evidence="3">Leaf</tissue>
    </source>
</reference>
<evidence type="ECO:0000313" key="3">
    <source>
        <dbReference type="EMBL" id="KAL1552244.1"/>
    </source>
</evidence>
<comment type="caution">
    <text evidence="3">The sequence shown here is derived from an EMBL/GenBank/DDBJ whole genome shotgun (WGS) entry which is preliminary data.</text>
</comment>
<evidence type="ECO:0000256" key="1">
    <source>
        <dbReference type="ARBA" id="ARBA00022729"/>
    </source>
</evidence>
<dbReference type="InterPro" id="IPR040361">
    <property type="entry name" value="TPD1"/>
</dbReference>
<evidence type="ECO:0000313" key="4">
    <source>
        <dbReference type="Proteomes" id="UP001567538"/>
    </source>
</evidence>
<feature type="chain" id="PRO_5044828058" evidence="2">
    <location>
        <begin position="20"/>
        <end position="118"/>
    </location>
</feature>
<dbReference type="PANTHER" id="PTHR33184">
    <property type="entry name" value="PROTEIN TAPETUM DETERMINANT 1-LIKE-RELATED"/>
    <property type="match status" value="1"/>
</dbReference>
<organism evidence="3 4">
    <name type="scientific">Salvia divinorum</name>
    <name type="common">Maria pastora</name>
    <name type="synonym">Diviner's sage</name>
    <dbReference type="NCBI Taxonomy" id="28513"/>
    <lineage>
        <taxon>Eukaryota</taxon>
        <taxon>Viridiplantae</taxon>
        <taxon>Streptophyta</taxon>
        <taxon>Embryophyta</taxon>
        <taxon>Tracheophyta</taxon>
        <taxon>Spermatophyta</taxon>
        <taxon>Magnoliopsida</taxon>
        <taxon>eudicotyledons</taxon>
        <taxon>Gunneridae</taxon>
        <taxon>Pentapetalae</taxon>
        <taxon>asterids</taxon>
        <taxon>lamiids</taxon>
        <taxon>Lamiales</taxon>
        <taxon>Lamiaceae</taxon>
        <taxon>Nepetoideae</taxon>
        <taxon>Mentheae</taxon>
        <taxon>Salviinae</taxon>
        <taxon>Salvia</taxon>
        <taxon>Salvia subgen. Calosphace</taxon>
    </lineage>
</organism>
<dbReference type="EMBL" id="JBEAFC010000006">
    <property type="protein sequence ID" value="KAL1552244.1"/>
    <property type="molecule type" value="Genomic_DNA"/>
</dbReference>
<name>A0ABD1H732_SALDI</name>
<dbReference type="PANTHER" id="PTHR33184:SF72">
    <property type="entry name" value="BETA-1,3-N-ACETYLGLUCOSAMINYLTRANSFERASE FAMILY PROTEIN"/>
    <property type="match status" value="1"/>
</dbReference>
<gene>
    <name evidence="3" type="ORF">AAHA92_13066</name>
</gene>
<sequence>MRLAIAMFSILCFISTAFGKCGVNDIVVGTERSGRKNRGEPEWNVQVVNKCNCSQSNIILTCRGFQTVKPVDPSIFRRKGDYCLINGGRPLLPGADVRFTYAWDPPIFLFPYSTKPLC</sequence>
<keyword evidence="1 2" id="KW-0732">Signal</keyword>